<dbReference type="EC" id="3.1.26.5" evidence="7"/>
<evidence type="ECO:0000256" key="2">
    <source>
        <dbReference type="ARBA" id="ARBA00022694"/>
    </source>
</evidence>
<dbReference type="PANTHER" id="PTHR33992">
    <property type="entry name" value="RIBONUCLEASE P PROTEIN COMPONENT"/>
    <property type="match status" value="1"/>
</dbReference>
<evidence type="ECO:0000256" key="5">
    <source>
        <dbReference type="ARBA" id="ARBA00022801"/>
    </source>
</evidence>
<dbReference type="PROSITE" id="PS00648">
    <property type="entry name" value="RIBONUCLEASE_P"/>
    <property type="match status" value="1"/>
</dbReference>
<name>A0A3B1BB10_9ZZZZ</name>
<sequence>MAVPKRQLKRAVDRNRIKRLIRESFREHQTQLRGLDVVVLVRHGIVKLDNETVFRALDKHWDLLSKKCANLLSSC</sequence>
<dbReference type="SUPFAM" id="SSF54211">
    <property type="entry name" value="Ribosomal protein S5 domain 2-like"/>
    <property type="match status" value="1"/>
</dbReference>
<evidence type="ECO:0000256" key="3">
    <source>
        <dbReference type="ARBA" id="ARBA00022722"/>
    </source>
</evidence>
<keyword evidence="4" id="KW-0255">Endonuclease</keyword>
<accession>A0A3B1BB10</accession>
<dbReference type="InterPro" id="IPR014721">
    <property type="entry name" value="Ribsml_uS5_D2-typ_fold_subgr"/>
</dbReference>
<protein>
    <submittedName>
        <fullName evidence="7">Ribonuclease P protein component</fullName>
        <ecNumber evidence="7">3.1.26.5</ecNumber>
    </submittedName>
</protein>
<dbReference type="NCBIfam" id="TIGR00188">
    <property type="entry name" value="rnpA"/>
    <property type="match status" value="1"/>
</dbReference>
<proteinExistence type="predicted"/>
<evidence type="ECO:0000313" key="7">
    <source>
        <dbReference type="EMBL" id="VAX13252.1"/>
    </source>
</evidence>
<reference evidence="7" key="1">
    <citation type="submission" date="2018-06" db="EMBL/GenBank/DDBJ databases">
        <authorList>
            <person name="Zhirakovskaya E."/>
        </authorList>
    </citation>
    <scope>NUCLEOTIDE SEQUENCE</scope>
</reference>
<dbReference type="InterPro" id="IPR020539">
    <property type="entry name" value="RNase_P_CS"/>
</dbReference>
<dbReference type="InterPro" id="IPR000100">
    <property type="entry name" value="RNase_P"/>
</dbReference>
<evidence type="ECO:0000256" key="6">
    <source>
        <dbReference type="ARBA" id="ARBA00022884"/>
    </source>
</evidence>
<dbReference type="InterPro" id="IPR020568">
    <property type="entry name" value="Ribosomal_Su5_D2-typ_SF"/>
</dbReference>
<dbReference type="Pfam" id="PF00825">
    <property type="entry name" value="Ribonuclease_P"/>
    <property type="match status" value="1"/>
</dbReference>
<dbReference type="GO" id="GO:0000049">
    <property type="term" value="F:tRNA binding"/>
    <property type="evidence" value="ECO:0007669"/>
    <property type="project" value="InterPro"/>
</dbReference>
<comment type="function">
    <text evidence="1">RNaseP catalyzes the removal of the 5'-leader sequence from pre-tRNA to produce the mature 5'-terminus. It can also cleave other RNA substrates such as 4.5S RNA. The protein component plays an auxiliary but essential role in vivo by binding to the 5'-leader sequence and broadening the substrate specificity of the ribozyme.</text>
</comment>
<gene>
    <name evidence="7" type="ORF">MNBD_GAMMA24-1103</name>
</gene>
<dbReference type="EMBL" id="UOFZ01000107">
    <property type="protein sequence ID" value="VAX13252.1"/>
    <property type="molecule type" value="Genomic_DNA"/>
</dbReference>
<keyword evidence="5 7" id="KW-0378">Hydrolase</keyword>
<dbReference type="GO" id="GO:0042781">
    <property type="term" value="F:3'-tRNA processing endoribonuclease activity"/>
    <property type="evidence" value="ECO:0007669"/>
    <property type="project" value="TreeGrafter"/>
</dbReference>
<keyword evidence="6" id="KW-0694">RNA-binding</keyword>
<dbReference type="Gene3D" id="3.30.230.10">
    <property type="match status" value="1"/>
</dbReference>
<keyword evidence="3" id="KW-0540">Nuclease</keyword>
<keyword evidence="2" id="KW-0819">tRNA processing</keyword>
<dbReference type="AlphaFoldDB" id="A0A3B1BB10"/>
<evidence type="ECO:0000256" key="4">
    <source>
        <dbReference type="ARBA" id="ARBA00022759"/>
    </source>
</evidence>
<dbReference type="PANTHER" id="PTHR33992:SF1">
    <property type="entry name" value="RIBONUCLEASE P PROTEIN COMPONENT"/>
    <property type="match status" value="1"/>
</dbReference>
<dbReference type="GO" id="GO:0004526">
    <property type="term" value="F:ribonuclease P activity"/>
    <property type="evidence" value="ECO:0007669"/>
    <property type="project" value="UniProtKB-EC"/>
</dbReference>
<evidence type="ECO:0000256" key="1">
    <source>
        <dbReference type="ARBA" id="ARBA00002663"/>
    </source>
</evidence>
<dbReference type="GO" id="GO:0030677">
    <property type="term" value="C:ribonuclease P complex"/>
    <property type="evidence" value="ECO:0007669"/>
    <property type="project" value="TreeGrafter"/>
</dbReference>
<organism evidence="7">
    <name type="scientific">hydrothermal vent metagenome</name>
    <dbReference type="NCBI Taxonomy" id="652676"/>
    <lineage>
        <taxon>unclassified sequences</taxon>
        <taxon>metagenomes</taxon>
        <taxon>ecological metagenomes</taxon>
    </lineage>
</organism>